<feature type="compositionally biased region" description="Basic and acidic residues" evidence="1">
    <location>
        <begin position="542"/>
        <end position="557"/>
    </location>
</feature>
<proteinExistence type="predicted"/>
<dbReference type="AlphaFoldDB" id="A0A8H6CI73"/>
<feature type="compositionally biased region" description="Basic and acidic residues" evidence="1">
    <location>
        <begin position="201"/>
        <end position="211"/>
    </location>
</feature>
<feature type="compositionally biased region" description="Basic and acidic residues" evidence="1">
    <location>
        <begin position="520"/>
        <end position="529"/>
    </location>
</feature>
<feature type="region of interest" description="Disordered" evidence="1">
    <location>
        <begin position="1"/>
        <end position="162"/>
    </location>
</feature>
<evidence type="ECO:0000313" key="2">
    <source>
        <dbReference type="EMBL" id="KAF6223825.1"/>
    </source>
</evidence>
<feature type="compositionally biased region" description="Basic and acidic residues" evidence="1">
    <location>
        <begin position="746"/>
        <end position="759"/>
    </location>
</feature>
<dbReference type="OrthoDB" id="4152802at2759"/>
<reference evidence="2 3" key="1">
    <citation type="journal article" date="2020" name="Genomics">
        <title>Complete, high-quality genomes from long-read metagenomic sequencing of two wolf lichen thalli reveals enigmatic genome architecture.</title>
        <authorList>
            <person name="McKenzie S.K."/>
            <person name="Walston R.F."/>
            <person name="Allen J.L."/>
        </authorList>
    </citation>
    <scope>NUCLEOTIDE SEQUENCE [LARGE SCALE GENOMIC DNA]</scope>
    <source>
        <strain evidence="2">WasteWater2</strain>
    </source>
</reference>
<dbReference type="Proteomes" id="UP000578531">
    <property type="component" value="Unassembled WGS sequence"/>
</dbReference>
<feature type="region of interest" description="Disordered" evidence="1">
    <location>
        <begin position="281"/>
        <end position="649"/>
    </location>
</feature>
<feature type="compositionally biased region" description="Basic and acidic residues" evidence="1">
    <location>
        <begin position="342"/>
        <end position="394"/>
    </location>
</feature>
<feature type="region of interest" description="Disordered" evidence="1">
    <location>
        <begin position="665"/>
        <end position="914"/>
    </location>
</feature>
<accession>A0A8H6CI73</accession>
<organism evidence="2 3">
    <name type="scientific">Letharia columbiana</name>
    <dbReference type="NCBI Taxonomy" id="112416"/>
    <lineage>
        <taxon>Eukaryota</taxon>
        <taxon>Fungi</taxon>
        <taxon>Dikarya</taxon>
        <taxon>Ascomycota</taxon>
        <taxon>Pezizomycotina</taxon>
        <taxon>Lecanoromycetes</taxon>
        <taxon>OSLEUM clade</taxon>
        <taxon>Lecanoromycetidae</taxon>
        <taxon>Lecanorales</taxon>
        <taxon>Lecanorineae</taxon>
        <taxon>Parmeliaceae</taxon>
        <taxon>Letharia</taxon>
    </lineage>
</organism>
<dbReference type="RefSeq" id="XP_037158137.1">
    <property type="nucleotide sequence ID" value="XM_037314981.1"/>
</dbReference>
<dbReference type="EMBL" id="JACCJC010000131">
    <property type="protein sequence ID" value="KAF6223825.1"/>
    <property type="molecule type" value="Genomic_DNA"/>
</dbReference>
<feature type="compositionally biased region" description="Polar residues" evidence="1">
    <location>
        <begin position="90"/>
        <end position="106"/>
    </location>
</feature>
<keyword evidence="3" id="KW-1185">Reference proteome</keyword>
<feature type="compositionally biased region" description="Polar residues" evidence="1">
    <location>
        <begin position="842"/>
        <end position="851"/>
    </location>
</feature>
<feature type="compositionally biased region" description="Polar residues" evidence="1">
    <location>
        <begin position="176"/>
        <end position="188"/>
    </location>
</feature>
<dbReference type="GeneID" id="59294784"/>
<feature type="compositionally biased region" description="Low complexity" evidence="1">
    <location>
        <begin position="891"/>
        <end position="905"/>
    </location>
</feature>
<name>A0A8H6CI73_9LECA</name>
<evidence type="ECO:0000313" key="3">
    <source>
        <dbReference type="Proteomes" id="UP000578531"/>
    </source>
</evidence>
<sequence>MIPPSQPKRRPLNPRRASGGEELLKDPEGDMAIWPFGRKSRKLKQSEDRAMAATKSSPSEPARRAPTQATSDPSVATLGRKASQKEVQNRRQSSSGKLQKSYQSSKRTSEKVDAIPAVPAIPQAHRQDELNEKGGANRSNLQASHPPQERGDIPSYYYQNPMSATSLQPEKFSVMQPPTLNGKRSANDQGGIMRRKSSKRKANDHAREQEIKAMSSPIPIPKRPTSHNPGMLARDSRKIPGGLNRNLDRPISDVSLPMAESMQSALSVASDQHAFKVSAFDALSPRPTIRYSENPRSASGSLGPSRASTRKDKQPMILEEATRSKKRVDDLADDMDAGSIRELMEREQRRLEKKRRSEHEKLQRRLQRRADKQRQPGGREGDVADENPNHRAREEEDIGLSIGGASTAPNLATTLQEPTREQAVKTPESWLKDASREHLPIEDPFHDPVMGASTSHLEGPTPEPDDRDDVVLETAKAVRLSSASMSPPTSPTRHIHEASNLSQFSELAPADMPDIPEPLDPDHRRDSDTSARFSTSWRNIFRRSDTRAKRGSTDRGRVAPSEFSNTSKESVHRQMPPSAFTRIPRARSGTPIRTQSRFREDLPELPISPPDSRMQSPEVSRQSPLPDIPGSRGTDIVGATAASGKPLSDIHPAFREEVALSRHASLRGRANSPEGPPSAILSQSLASVDSEGSWLTGRPVKRLSQPQPLRESGGSLHEQFQELGQSDDDLAGTPEEEKYMGTLTPARDEAPPEIPERRRPYMGPVARLGSDSDDESVFHPAPAAIAQEEGKWHGAVGKHPTIVRQAPGKRAKSREGLLNDFQNAEESGESSPSGDSPVSPENPYSSIQRATSVDVGKGHARHISAGSARLLNLPPRSSADMKRLSASSGERSPLGGPSGMPSPRLGYPPESDVD</sequence>
<feature type="compositionally biased region" description="Polar residues" evidence="1">
    <location>
        <begin position="407"/>
        <end position="417"/>
    </location>
</feature>
<feature type="compositionally biased region" description="Low complexity" evidence="1">
    <location>
        <begin position="829"/>
        <end position="841"/>
    </location>
</feature>
<protein>
    <submittedName>
        <fullName evidence="2">Uncharacterized protein</fullName>
    </submittedName>
</protein>
<gene>
    <name evidence="2" type="ORF">HO173_013156</name>
</gene>
<feature type="compositionally biased region" description="Polar residues" evidence="1">
    <location>
        <begin position="613"/>
        <end position="623"/>
    </location>
</feature>
<feature type="compositionally biased region" description="Basic and acidic residues" evidence="1">
    <location>
        <begin position="309"/>
        <end position="330"/>
    </location>
</feature>
<feature type="region of interest" description="Disordered" evidence="1">
    <location>
        <begin position="174"/>
        <end position="250"/>
    </location>
</feature>
<feature type="compositionally biased region" description="Basic and acidic residues" evidence="1">
    <location>
        <begin position="430"/>
        <end position="446"/>
    </location>
</feature>
<evidence type="ECO:0000256" key="1">
    <source>
        <dbReference type="SAM" id="MobiDB-lite"/>
    </source>
</evidence>
<feature type="compositionally biased region" description="Basic and acidic residues" evidence="1">
    <location>
        <begin position="18"/>
        <end position="28"/>
    </location>
</feature>
<comment type="caution">
    <text evidence="2">The sequence shown here is derived from an EMBL/GenBank/DDBJ whole genome shotgun (WGS) entry which is preliminary data.</text>
</comment>